<feature type="domain" description="Aminotransferase class V" evidence="1">
    <location>
        <begin position="195"/>
        <end position="355"/>
    </location>
</feature>
<sequence length="506" mass="56142">DLPPGESSKTKVFLWELHGGTRVRKAGIKNLYEDYWTAHYGPKQRRYDSFHDEWDMCTEFDPSDVPRDFDEFSDGELADNYPDDNPPITAGYTAGDYLGRLHRSALPSKMPHKPVYFELSLRALAHRRFGFAPPESYRYPKCTNSDIKLALIIGTKPPLRSYLGRPSLATPPSIGRSQAVLDQCQPQKEDIRNTKLTSLFAITGQSNITNTKNPLSAIQYAASLGYNTLLDAAALAPSSQISLEDTPVDAMAISFYKMFGYPTGVGALVIKKSFLEQLRRPWFAGGNVDVVQVPGNVVTMSEVAHERFEDGTINYLTLSAVTDGLRFLSAYLPFLPLRLSSLTSYLATSLSQLKHQSTGKPVVRILSRIPRKKVRALGEQSDTGSMVSLIFLSPSGQMIPNSFIEYSASKHNISLRTGCMCNPGGAAAILGIEQDMQRLYPGVTLKDFEEIMGRELGVVRISLGLGSDFRDVWNVIRFASLMADDVSWKELWDNWLKAGLKGPLGH</sequence>
<dbReference type="PANTHER" id="PTHR14237">
    <property type="entry name" value="MOLYBDOPTERIN COFACTOR SULFURASE MOSC"/>
    <property type="match status" value="1"/>
</dbReference>
<dbReference type="PANTHER" id="PTHR14237:SF80">
    <property type="entry name" value="MOLYBDENUM COFACTOR SULFURASE"/>
    <property type="match status" value="1"/>
</dbReference>
<protein>
    <recommendedName>
        <fullName evidence="1">Aminotransferase class V domain-containing protein</fullName>
    </recommendedName>
</protein>
<keyword evidence="3" id="KW-1185">Reference proteome</keyword>
<dbReference type="InterPro" id="IPR000192">
    <property type="entry name" value="Aminotrans_V_dom"/>
</dbReference>
<reference evidence="2 3" key="1">
    <citation type="submission" date="2024-02" db="EMBL/GenBank/DDBJ databases">
        <title>A draft genome for the cacao thread blight pathogen Marasmius crinis-equi.</title>
        <authorList>
            <person name="Cohen S.P."/>
            <person name="Baruah I.K."/>
            <person name="Amoako-Attah I."/>
            <person name="Bukari Y."/>
            <person name="Meinhardt L.W."/>
            <person name="Bailey B.A."/>
        </authorList>
    </citation>
    <scope>NUCLEOTIDE SEQUENCE [LARGE SCALE GENOMIC DNA]</scope>
    <source>
        <strain evidence="2 3">GH-76</strain>
    </source>
</reference>
<comment type="caution">
    <text evidence="2">The sequence shown here is derived from an EMBL/GenBank/DDBJ whole genome shotgun (WGS) entry which is preliminary data.</text>
</comment>
<proteinExistence type="predicted"/>
<dbReference type="Proteomes" id="UP001465976">
    <property type="component" value="Unassembled WGS sequence"/>
</dbReference>
<dbReference type="Gene3D" id="3.90.1150.10">
    <property type="entry name" value="Aspartate Aminotransferase, domain 1"/>
    <property type="match status" value="1"/>
</dbReference>
<gene>
    <name evidence="2" type="ORF">V5O48_016261</name>
</gene>
<dbReference type="InterPro" id="IPR015421">
    <property type="entry name" value="PyrdxlP-dep_Trfase_major"/>
</dbReference>
<dbReference type="Gene3D" id="3.40.640.10">
    <property type="entry name" value="Type I PLP-dependent aspartate aminotransferase-like (Major domain)"/>
    <property type="match status" value="1"/>
</dbReference>
<organism evidence="2 3">
    <name type="scientific">Marasmius crinis-equi</name>
    <dbReference type="NCBI Taxonomy" id="585013"/>
    <lineage>
        <taxon>Eukaryota</taxon>
        <taxon>Fungi</taxon>
        <taxon>Dikarya</taxon>
        <taxon>Basidiomycota</taxon>
        <taxon>Agaricomycotina</taxon>
        <taxon>Agaricomycetes</taxon>
        <taxon>Agaricomycetidae</taxon>
        <taxon>Agaricales</taxon>
        <taxon>Marasmiineae</taxon>
        <taxon>Marasmiaceae</taxon>
        <taxon>Marasmius</taxon>
    </lineage>
</organism>
<accession>A0ABR3ES71</accession>
<dbReference type="Pfam" id="PF00266">
    <property type="entry name" value="Aminotran_5"/>
    <property type="match status" value="1"/>
</dbReference>
<feature type="non-terminal residue" evidence="2">
    <location>
        <position position="1"/>
    </location>
</feature>
<name>A0ABR3ES71_9AGAR</name>
<evidence type="ECO:0000313" key="3">
    <source>
        <dbReference type="Proteomes" id="UP001465976"/>
    </source>
</evidence>
<dbReference type="EMBL" id="JBAHYK010002131">
    <property type="protein sequence ID" value="KAL0565756.1"/>
    <property type="molecule type" value="Genomic_DNA"/>
</dbReference>
<evidence type="ECO:0000259" key="1">
    <source>
        <dbReference type="Pfam" id="PF00266"/>
    </source>
</evidence>
<dbReference type="InterPro" id="IPR015422">
    <property type="entry name" value="PyrdxlP-dep_Trfase_small"/>
</dbReference>
<dbReference type="InterPro" id="IPR015424">
    <property type="entry name" value="PyrdxlP-dep_Trfase"/>
</dbReference>
<evidence type="ECO:0000313" key="2">
    <source>
        <dbReference type="EMBL" id="KAL0565756.1"/>
    </source>
</evidence>
<dbReference type="SUPFAM" id="SSF53383">
    <property type="entry name" value="PLP-dependent transferases"/>
    <property type="match status" value="1"/>
</dbReference>